<reference evidence="10" key="2">
    <citation type="journal article" date="2023" name="Plants (Basel)">
        <title>Annotation of the Turnera subulata (Passifloraceae) Draft Genome Reveals the S-Locus Evolved after the Divergence of Turneroideae from Passifloroideae in a Stepwise Manner.</title>
        <authorList>
            <person name="Henning P.M."/>
            <person name="Roalson E.H."/>
            <person name="Mir W."/>
            <person name="McCubbin A.G."/>
            <person name="Shore J.S."/>
        </authorList>
    </citation>
    <scope>NUCLEOTIDE SEQUENCE</scope>
    <source>
        <strain evidence="10">F60SS</strain>
    </source>
</reference>
<dbReference type="AlphaFoldDB" id="A0A9Q0FZH7"/>
<evidence type="ECO:0000256" key="3">
    <source>
        <dbReference type="ARBA" id="ARBA00022512"/>
    </source>
</evidence>
<name>A0A9Q0FZH7_9ROSI</name>
<dbReference type="Gene3D" id="2.160.20.10">
    <property type="entry name" value="Single-stranded right-handed beta-helix, Pectin lyase-like"/>
    <property type="match status" value="1"/>
</dbReference>
<comment type="similarity">
    <text evidence="2 8">Belongs to the glycosyl hydrolase 28 family.</text>
</comment>
<accession>A0A9Q0FZH7</accession>
<dbReference type="InterPro" id="IPR012334">
    <property type="entry name" value="Pectin_lyas_fold"/>
</dbReference>
<evidence type="ECO:0000256" key="1">
    <source>
        <dbReference type="ARBA" id="ARBA00004191"/>
    </source>
</evidence>
<evidence type="ECO:0000256" key="4">
    <source>
        <dbReference type="ARBA" id="ARBA00022525"/>
    </source>
</evidence>
<dbReference type="PANTHER" id="PTHR31375">
    <property type="match status" value="1"/>
</dbReference>
<keyword evidence="3" id="KW-0134">Cell wall</keyword>
<dbReference type="OrthoDB" id="187139at2759"/>
<dbReference type="GO" id="GO:0004650">
    <property type="term" value="F:polygalacturonase activity"/>
    <property type="evidence" value="ECO:0007669"/>
    <property type="project" value="InterPro"/>
</dbReference>
<keyword evidence="9" id="KW-0732">Signal</keyword>
<comment type="caution">
    <text evidence="10">The sequence shown here is derived from an EMBL/GenBank/DDBJ whole genome shotgun (WGS) entry which is preliminary data.</text>
</comment>
<dbReference type="FunFam" id="2.160.20.10:FF:000004">
    <property type="entry name" value="Pectin lyase-like superfamily protein"/>
    <property type="match status" value="1"/>
</dbReference>
<feature type="signal peptide" evidence="9">
    <location>
        <begin position="1"/>
        <end position="26"/>
    </location>
</feature>
<dbReference type="InterPro" id="IPR011050">
    <property type="entry name" value="Pectin_lyase_fold/virulence"/>
</dbReference>
<evidence type="ECO:0000256" key="8">
    <source>
        <dbReference type="RuleBase" id="RU361169"/>
    </source>
</evidence>
<keyword evidence="5 8" id="KW-0378">Hydrolase</keyword>
<feature type="chain" id="PRO_5040160702" description="Exopolygalacturonase-like" evidence="9">
    <location>
        <begin position="27"/>
        <end position="401"/>
    </location>
</feature>
<comment type="subcellular location">
    <subcellularLocation>
        <location evidence="1">Secreted</location>
        <location evidence="1">Cell wall</location>
    </subcellularLocation>
</comment>
<evidence type="ECO:0000313" key="10">
    <source>
        <dbReference type="EMBL" id="KAJ4839196.1"/>
    </source>
</evidence>
<dbReference type="GO" id="GO:0071555">
    <property type="term" value="P:cell wall organization"/>
    <property type="evidence" value="ECO:0007669"/>
    <property type="project" value="UniProtKB-KW"/>
</dbReference>
<keyword evidence="11" id="KW-1185">Reference proteome</keyword>
<keyword evidence="4" id="KW-0964">Secreted</keyword>
<dbReference type="GO" id="GO:0005975">
    <property type="term" value="P:carbohydrate metabolic process"/>
    <property type="evidence" value="ECO:0007669"/>
    <property type="project" value="InterPro"/>
</dbReference>
<evidence type="ECO:0000256" key="6">
    <source>
        <dbReference type="ARBA" id="ARBA00023295"/>
    </source>
</evidence>
<gene>
    <name evidence="10" type="ORF">Tsubulata_023145</name>
</gene>
<dbReference type="SUPFAM" id="SSF51126">
    <property type="entry name" value="Pectin lyase-like"/>
    <property type="match status" value="1"/>
</dbReference>
<reference evidence="10" key="1">
    <citation type="submission" date="2022-02" db="EMBL/GenBank/DDBJ databases">
        <authorList>
            <person name="Henning P.M."/>
            <person name="McCubbin A.G."/>
            <person name="Shore J.S."/>
        </authorList>
    </citation>
    <scope>NUCLEOTIDE SEQUENCE</scope>
    <source>
        <strain evidence="10">F60SS</strain>
        <tissue evidence="10">Leaves</tissue>
    </source>
</reference>
<keyword evidence="7" id="KW-0961">Cell wall biogenesis/degradation</keyword>
<keyword evidence="6 8" id="KW-0326">Glycosidase</keyword>
<dbReference type="Proteomes" id="UP001141552">
    <property type="component" value="Unassembled WGS sequence"/>
</dbReference>
<proteinExistence type="inferred from homology"/>
<dbReference type="Pfam" id="PF00295">
    <property type="entry name" value="Glyco_hydro_28"/>
    <property type="match status" value="1"/>
</dbReference>
<dbReference type="InterPro" id="IPR006626">
    <property type="entry name" value="PbH1"/>
</dbReference>
<dbReference type="InterPro" id="IPR000743">
    <property type="entry name" value="Glyco_hydro_28"/>
</dbReference>
<evidence type="ECO:0000256" key="7">
    <source>
        <dbReference type="ARBA" id="ARBA00023316"/>
    </source>
</evidence>
<evidence type="ECO:0000256" key="9">
    <source>
        <dbReference type="SAM" id="SignalP"/>
    </source>
</evidence>
<organism evidence="10 11">
    <name type="scientific">Turnera subulata</name>
    <dbReference type="NCBI Taxonomy" id="218843"/>
    <lineage>
        <taxon>Eukaryota</taxon>
        <taxon>Viridiplantae</taxon>
        <taxon>Streptophyta</taxon>
        <taxon>Embryophyta</taxon>
        <taxon>Tracheophyta</taxon>
        <taxon>Spermatophyta</taxon>
        <taxon>Magnoliopsida</taxon>
        <taxon>eudicotyledons</taxon>
        <taxon>Gunneridae</taxon>
        <taxon>Pentapetalae</taxon>
        <taxon>rosids</taxon>
        <taxon>fabids</taxon>
        <taxon>Malpighiales</taxon>
        <taxon>Passifloraceae</taxon>
        <taxon>Turnera</taxon>
    </lineage>
</organism>
<evidence type="ECO:0000313" key="11">
    <source>
        <dbReference type="Proteomes" id="UP001141552"/>
    </source>
</evidence>
<dbReference type="SMART" id="SM00710">
    <property type="entry name" value="PbH1"/>
    <property type="match status" value="4"/>
</dbReference>
<evidence type="ECO:0000256" key="5">
    <source>
        <dbReference type="ARBA" id="ARBA00022801"/>
    </source>
</evidence>
<evidence type="ECO:0000256" key="2">
    <source>
        <dbReference type="ARBA" id="ARBA00008834"/>
    </source>
</evidence>
<sequence length="401" mass="43186">MAIPGRTRVDAILLLGLAFLSYVAHGDGVTVFDVTKHGAKADGTTDNVEAFMQTWIAACGSSAPAKVVVPAGTFLLGPAVFQGPCKVPITFEVQGVVKATTDVTEYTEEEWILFEIVDGLTLNGKGTFDGQGDAVWKYNDCQQNKDCIRLPSSLKLNKVNNSAIQDISSLNSKNFHMHITNCDHVTLHSLNITAPENSPNTDGIHISHSKFVNVTRSVIGTGDDCISIGQGSFNITISQIFCGPGHGISVGSLGKYKAEEDVMGILVSNCTLTKTKFGARIKTYGKSDPSQASNIIYQDIIMDSVHDPIIIDQNYGSGHGKSKEPLPQSQSQVKISDVHFKNIKGTSASNVAVTLLCSSTAPCEGVELLDIFMCKCKLYYWWQTEPATLSLVSLLLGYKAD</sequence>
<dbReference type="EMBL" id="JAKUCV010003381">
    <property type="protein sequence ID" value="KAJ4839196.1"/>
    <property type="molecule type" value="Genomic_DNA"/>
</dbReference>
<evidence type="ECO:0008006" key="12">
    <source>
        <dbReference type="Google" id="ProtNLM"/>
    </source>
</evidence>
<protein>
    <recommendedName>
        <fullName evidence="12">Exopolygalacturonase-like</fullName>
    </recommendedName>
</protein>